<dbReference type="Pfam" id="PF25107">
    <property type="entry name" value="VWA7_N"/>
    <property type="match status" value="1"/>
</dbReference>
<keyword evidence="6" id="KW-1133">Transmembrane helix</keyword>
<dbReference type="PANTHER" id="PTHR14905:SF7">
    <property type="entry name" value="VON WILLEBRAND FACTOR A DOMAIN-CONTAINING PROTEIN 7"/>
    <property type="match status" value="1"/>
</dbReference>
<gene>
    <name evidence="10" type="ORF">HOQ43_13950</name>
</gene>
<evidence type="ECO:0000256" key="3">
    <source>
        <dbReference type="ARBA" id="ARBA00022729"/>
    </source>
</evidence>
<reference evidence="10 11" key="1">
    <citation type="submission" date="2020-05" db="EMBL/GenBank/DDBJ databases">
        <title>DNA-SIP metagenomic assembled genomes.</title>
        <authorList>
            <person name="Yu J."/>
        </authorList>
    </citation>
    <scope>NUCLEOTIDE SEQUENCE [LARGE SCALE GENOMIC DNA]</scope>
    <source>
        <strain evidence="10">Bin5.27</strain>
    </source>
</reference>
<comment type="subcellular location">
    <subcellularLocation>
        <location evidence="1">Secreted</location>
    </subcellularLocation>
</comment>
<evidence type="ECO:0000313" key="10">
    <source>
        <dbReference type="EMBL" id="NUQ89547.1"/>
    </source>
</evidence>
<dbReference type="Pfam" id="PF23560">
    <property type="entry name" value="GBD_Hemicentin"/>
    <property type="match status" value="1"/>
</dbReference>
<evidence type="ECO:0000313" key="11">
    <source>
        <dbReference type="Proteomes" id="UP000574690"/>
    </source>
</evidence>
<keyword evidence="2" id="KW-0964">Secreted</keyword>
<dbReference type="PANTHER" id="PTHR14905">
    <property type="entry name" value="NG37"/>
    <property type="match status" value="1"/>
</dbReference>
<evidence type="ECO:0000259" key="9">
    <source>
        <dbReference type="Pfam" id="PF25107"/>
    </source>
</evidence>
<evidence type="ECO:0000259" key="7">
    <source>
        <dbReference type="Pfam" id="PF23560"/>
    </source>
</evidence>
<evidence type="ECO:0000256" key="2">
    <source>
        <dbReference type="ARBA" id="ARBA00022525"/>
    </source>
</evidence>
<keyword evidence="6" id="KW-0472">Membrane</keyword>
<evidence type="ECO:0000256" key="1">
    <source>
        <dbReference type="ARBA" id="ARBA00004613"/>
    </source>
</evidence>
<keyword evidence="3" id="KW-0732">Signal</keyword>
<dbReference type="Proteomes" id="UP000574690">
    <property type="component" value="Unassembled WGS sequence"/>
</dbReference>
<feature type="domain" description="VWA7 N-terminal" evidence="9">
    <location>
        <begin position="48"/>
        <end position="249"/>
    </location>
</feature>
<protein>
    <submittedName>
        <fullName evidence="10">Uncharacterized protein</fullName>
    </submittedName>
</protein>
<dbReference type="EMBL" id="JABFXE010000580">
    <property type="protein sequence ID" value="NUQ89547.1"/>
    <property type="molecule type" value="Genomic_DNA"/>
</dbReference>
<comment type="caution">
    <text evidence="10">The sequence shown here is derived from an EMBL/GenBank/DDBJ whole genome shotgun (WGS) entry which is preliminary data.</text>
</comment>
<dbReference type="InterPro" id="IPR056862">
    <property type="entry name" value="VWA7_N"/>
</dbReference>
<accession>A0A850CC64</accession>
<dbReference type="InterPro" id="IPR056861">
    <property type="entry name" value="HMCN1-like_VWA"/>
</dbReference>
<dbReference type="InterPro" id="IPR052577">
    <property type="entry name" value="VWA7"/>
</dbReference>
<evidence type="ECO:0000259" key="8">
    <source>
        <dbReference type="Pfam" id="PF25106"/>
    </source>
</evidence>
<dbReference type="InterPro" id="IPR036465">
    <property type="entry name" value="vWFA_dom_sf"/>
</dbReference>
<dbReference type="AlphaFoldDB" id="A0A850CC64"/>
<feature type="domain" description="Hemicentin-1-like von Willebrand factor A" evidence="8">
    <location>
        <begin position="263"/>
        <end position="413"/>
    </location>
</feature>
<feature type="transmembrane region" description="Helical" evidence="6">
    <location>
        <begin position="778"/>
        <end position="798"/>
    </location>
</feature>
<keyword evidence="6" id="KW-0812">Transmembrane</keyword>
<feature type="domain" description="Hemicentin/VWA7 galactose-binding" evidence="7">
    <location>
        <begin position="434"/>
        <end position="531"/>
    </location>
</feature>
<organism evidence="10 11">
    <name type="scientific">Glycomyces artemisiae</name>
    <dbReference type="NCBI Taxonomy" id="1076443"/>
    <lineage>
        <taxon>Bacteria</taxon>
        <taxon>Bacillati</taxon>
        <taxon>Actinomycetota</taxon>
        <taxon>Actinomycetes</taxon>
        <taxon>Glycomycetales</taxon>
        <taxon>Glycomycetaceae</taxon>
        <taxon>Glycomyces</taxon>
    </lineage>
</organism>
<dbReference type="SUPFAM" id="SSF53300">
    <property type="entry name" value="vWA-like"/>
    <property type="match status" value="1"/>
</dbReference>
<proteinExistence type="predicted"/>
<keyword evidence="4" id="KW-0325">Glycoprotein</keyword>
<dbReference type="Gene3D" id="3.40.50.410">
    <property type="entry name" value="von Willebrand factor, type A domain"/>
    <property type="match status" value="1"/>
</dbReference>
<sequence>MLGILVTQLAVSVQPATAFAPSNLLGFGDAKTHQSITEEVIEAADKDYFRVSKLSKNMRKARDQIVKANRAVDGDQFSSAKHMDGENFAGGQAIIIDHLTETIAALKKGDPELARWHFGSALHTIQDFYAHSNWVELGNRAPNLDLYYPGRPVGNVAGPTEKTCLGTSLITKKLTSGYYGGEDRKPAIPGKCRHGGPFDKGPGTGGINKDSRALELSPHGMLHFQAAAVATLATRQFLEAVKGVITPKQLRLLLGAGPVIGMSIDTTGSMDDIIAGVKEAAIRLVQDRIGTEEEPIRYVLAPFNDPGAGPALTTEDADRFAEALGSLGAGGGDDCPEMSMTGALQALGQIDDGGSLFVFTDASSKDGELYSALSVLAKRKDVAVYPMIFGSCSPLDPAYIRLARESGGQLFELARADAGTATTIADDLVRSDQVTLLAAEGDAPATGQTYDVPVDSSLRTVTFFTTGTSDTVITRPDGTEVDESDKDVDTIDLSSHSAPAKLVRITKPAAGPWNVRTGGPGPFTFAATGESDLDLSSFGFLARTGRPGHEDLAEIAGLPPVGRAVTADAVVTGDLRDPRFQMRTMDGSPAGNLPMKAVTSTEYTAELTASADPFRVYLTGADAKGNPVQRALRAPTRAQPVLVTPPESVPVRPGQTVTFRFQVENVGAADTFVFAAADDRSSAVTVEPKSLSLPATVAGRARTAAVAQTAARPEATHEVTVSLQVPCRTDSPALQHLMVSAQSRSRAEVFNAALLTNIVGKPEAHCAAGELANSGSRIAVVIAAGLALLVLGWLLIAVTRQRGLRGAGC</sequence>
<evidence type="ECO:0000256" key="4">
    <source>
        <dbReference type="ARBA" id="ARBA00023180"/>
    </source>
</evidence>
<dbReference type="InterPro" id="IPR056475">
    <property type="entry name" value="GBD_Hemicentin/VWA7"/>
</dbReference>
<evidence type="ECO:0000256" key="6">
    <source>
        <dbReference type="SAM" id="Phobius"/>
    </source>
</evidence>
<dbReference type="Pfam" id="PF25106">
    <property type="entry name" value="VWA_4"/>
    <property type="match status" value="1"/>
</dbReference>
<dbReference type="GO" id="GO:0005576">
    <property type="term" value="C:extracellular region"/>
    <property type="evidence" value="ECO:0007669"/>
    <property type="project" value="UniProtKB-SubCell"/>
</dbReference>
<evidence type="ECO:0000256" key="5">
    <source>
        <dbReference type="SAM" id="MobiDB-lite"/>
    </source>
</evidence>
<feature type="region of interest" description="Disordered" evidence="5">
    <location>
        <begin position="185"/>
        <end position="205"/>
    </location>
</feature>
<name>A0A850CC64_9ACTN</name>